<dbReference type="EMBL" id="BT123509">
    <property type="protein sequence ID" value="ADE76825.1"/>
    <property type="molecule type" value="mRNA"/>
</dbReference>
<name>D5ABA6_PICSI</name>
<proteinExistence type="evidence at transcript level"/>
<dbReference type="AlphaFoldDB" id="D5ABA6"/>
<feature type="region of interest" description="Disordered" evidence="1">
    <location>
        <begin position="105"/>
        <end position="125"/>
    </location>
</feature>
<evidence type="ECO:0000256" key="1">
    <source>
        <dbReference type="SAM" id="MobiDB-lite"/>
    </source>
</evidence>
<feature type="compositionally biased region" description="Polar residues" evidence="1">
    <location>
        <begin position="105"/>
        <end position="116"/>
    </location>
</feature>
<protein>
    <submittedName>
        <fullName evidence="2">Uncharacterized protein</fullName>
    </submittedName>
</protein>
<evidence type="ECO:0000313" key="2">
    <source>
        <dbReference type="EMBL" id="ADE76825.1"/>
    </source>
</evidence>
<reference evidence="2" key="1">
    <citation type="submission" date="2010-04" db="EMBL/GenBank/DDBJ databases">
        <authorList>
            <person name="Reid K.E."/>
            <person name="Liao N."/>
            <person name="Chan S."/>
            <person name="Docking R."/>
            <person name="Taylor G."/>
            <person name="Moore R."/>
            <person name="Mayo M."/>
            <person name="Munro S."/>
            <person name="King J."/>
            <person name="Yanchuk A."/>
            <person name="Holt R."/>
            <person name="Jones S."/>
            <person name="Marra M."/>
            <person name="Ritland C.E."/>
            <person name="Ritland K."/>
            <person name="Bohlmann J."/>
        </authorList>
    </citation>
    <scope>NUCLEOTIDE SEQUENCE</scope>
    <source>
        <tissue evidence="2">Bud</tissue>
    </source>
</reference>
<sequence length="125" mass="13955">MTGGYLPTSGREREVSLMKDDVSAYFSADTLEAREFMTSRDTLEAREFMTSRDTVESREFLMGRNNIIPNSNILNYANLSGVRYGMRSTLPSIMMLSNQHPFLQEARASNQNTPIGSPQRHGGAG</sequence>
<organism evidence="2">
    <name type="scientific">Picea sitchensis</name>
    <name type="common">Sitka spruce</name>
    <name type="synonym">Pinus sitchensis</name>
    <dbReference type="NCBI Taxonomy" id="3332"/>
    <lineage>
        <taxon>Eukaryota</taxon>
        <taxon>Viridiplantae</taxon>
        <taxon>Streptophyta</taxon>
        <taxon>Embryophyta</taxon>
        <taxon>Tracheophyta</taxon>
        <taxon>Spermatophyta</taxon>
        <taxon>Pinopsida</taxon>
        <taxon>Pinidae</taxon>
        <taxon>Conifers I</taxon>
        <taxon>Pinales</taxon>
        <taxon>Pinaceae</taxon>
        <taxon>Picea</taxon>
    </lineage>
</organism>
<accession>D5ABA6</accession>